<organism evidence="3 4">
    <name type="scientific">Heligmosomoides polygyrus</name>
    <name type="common">Parasitic roundworm</name>
    <dbReference type="NCBI Taxonomy" id="6339"/>
    <lineage>
        <taxon>Eukaryota</taxon>
        <taxon>Metazoa</taxon>
        <taxon>Ecdysozoa</taxon>
        <taxon>Nematoda</taxon>
        <taxon>Chromadorea</taxon>
        <taxon>Rhabditida</taxon>
        <taxon>Rhabditina</taxon>
        <taxon>Rhabditomorpha</taxon>
        <taxon>Strongyloidea</taxon>
        <taxon>Heligmosomidae</taxon>
        <taxon>Heligmosomoides</taxon>
    </lineage>
</organism>
<evidence type="ECO:0000256" key="1">
    <source>
        <dbReference type="SAM" id="Coils"/>
    </source>
</evidence>
<dbReference type="WBParaSite" id="HPBE_0002111501-mRNA-1">
    <property type="protein sequence ID" value="HPBE_0002111501-mRNA-1"/>
    <property type="gene ID" value="HPBE_0002111501"/>
</dbReference>
<protein>
    <submittedName>
        <fullName evidence="4">HOOK domain-containing protein</fullName>
    </submittedName>
</protein>
<dbReference type="OrthoDB" id="5873462at2759"/>
<evidence type="ECO:0000313" key="4">
    <source>
        <dbReference type="WBParaSite" id="HPBE_0002111501-mRNA-1"/>
    </source>
</evidence>
<dbReference type="Proteomes" id="UP000050761">
    <property type="component" value="Unassembled WGS sequence"/>
</dbReference>
<keyword evidence="3" id="KW-1185">Reference proteome</keyword>
<feature type="coiled-coil region" evidence="1">
    <location>
        <begin position="5"/>
        <end position="276"/>
    </location>
</feature>
<dbReference type="AlphaFoldDB" id="A0A183GFE6"/>
<reference evidence="4" key="2">
    <citation type="submission" date="2019-09" db="UniProtKB">
        <authorList>
            <consortium name="WormBaseParasite"/>
        </authorList>
    </citation>
    <scope>IDENTIFICATION</scope>
</reference>
<accession>A0A3P8BPP9</accession>
<accession>A0A183GFE6</accession>
<proteinExistence type="predicted"/>
<evidence type="ECO:0000313" key="2">
    <source>
        <dbReference type="EMBL" id="VDP23431.1"/>
    </source>
</evidence>
<sequence length="319" mass="36787">MEQTIAELNEKLDEKRSECLRLTEQLRGTRASLDTANVEIRELRSARAALEDEDEQCVAAPPNNEDLDRLQEEKDDAIFELQRATHRMAALETERDDYAERAEAACAEAREMARHLKELREQLHVLEAELAASRSNVGVANRGNSMFAEFAEERVRLENDLKTLFSKYEAVRKENYQLSNELDEARLLALRRGRSEGTQRCRCQQISGELVDLRGRVRTLDDRLAKARNDLIDMARTTRGIDPVLKSYYRSLKMEMEMLRQERAKLRDERDKFLDENASLTVRFCSSSVCVLSDLPQSIAQHRCLLTGWCECHFLGAFQ</sequence>
<evidence type="ECO:0000313" key="3">
    <source>
        <dbReference type="Proteomes" id="UP000050761"/>
    </source>
</evidence>
<keyword evidence="1" id="KW-0175">Coiled coil</keyword>
<dbReference type="EMBL" id="UZAH01032714">
    <property type="protein sequence ID" value="VDP23431.1"/>
    <property type="molecule type" value="Genomic_DNA"/>
</dbReference>
<reference evidence="2 3" key="1">
    <citation type="submission" date="2018-11" db="EMBL/GenBank/DDBJ databases">
        <authorList>
            <consortium name="Pathogen Informatics"/>
        </authorList>
    </citation>
    <scope>NUCLEOTIDE SEQUENCE [LARGE SCALE GENOMIC DNA]</scope>
</reference>
<name>A0A183GFE6_HELPZ</name>
<gene>
    <name evidence="2" type="ORF">HPBE_LOCUS21114</name>
</gene>